<evidence type="ECO:0000313" key="2">
    <source>
        <dbReference type="EMBL" id="GGA91683.1"/>
    </source>
</evidence>
<dbReference type="EMBL" id="BMDY01000001">
    <property type="protein sequence ID" value="GGA91683.1"/>
    <property type="molecule type" value="Genomic_DNA"/>
</dbReference>
<reference evidence="3" key="1">
    <citation type="journal article" date="2019" name="Int. J. Syst. Evol. Microbiol.">
        <title>The Global Catalogue of Microorganisms (GCM) 10K type strain sequencing project: providing services to taxonomists for standard genome sequencing and annotation.</title>
        <authorList>
            <consortium name="The Broad Institute Genomics Platform"/>
            <consortium name="The Broad Institute Genome Sequencing Center for Infectious Disease"/>
            <person name="Wu L."/>
            <person name="Ma J."/>
        </authorList>
    </citation>
    <scope>NUCLEOTIDE SEQUENCE [LARGE SCALE GENOMIC DNA]</scope>
    <source>
        <strain evidence="3">CGMCC 1.10131</strain>
    </source>
</reference>
<gene>
    <name evidence="2" type="ORF">GCM10007414_00380</name>
</gene>
<keyword evidence="1" id="KW-1133">Transmembrane helix</keyword>
<comment type="caution">
    <text evidence="2">The sequence shown here is derived from an EMBL/GenBank/DDBJ whole genome shotgun (WGS) entry which is preliminary data.</text>
</comment>
<keyword evidence="3" id="KW-1185">Reference proteome</keyword>
<proteinExistence type="predicted"/>
<dbReference type="RefSeq" id="WP_055731658.1">
    <property type="nucleotide sequence ID" value="NZ_BMDY01000001.1"/>
</dbReference>
<accession>A0ABQ1HW98</accession>
<keyword evidence="1" id="KW-0812">Transmembrane</keyword>
<name>A0ABQ1HW98_9ALTE</name>
<dbReference type="Pfam" id="PF05751">
    <property type="entry name" value="FixH"/>
    <property type="match status" value="1"/>
</dbReference>
<keyword evidence="1" id="KW-0472">Membrane</keyword>
<dbReference type="Proteomes" id="UP000651977">
    <property type="component" value="Unassembled WGS sequence"/>
</dbReference>
<organism evidence="2 3">
    <name type="scientific">Agarivorans gilvus</name>
    <dbReference type="NCBI Taxonomy" id="680279"/>
    <lineage>
        <taxon>Bacteria</taxon>
        <taxon>Pseudomonadati</taxon>
        <taxon>Pseudomonadota</taxon>
        <taxon>Gammaproteobacteria</taxon>
        <taxon>Alteromonadales</taxon>
        <taxon>Alteromonadaceae</taxon>
        <taxon>Agarivorans</taxon>
    </lineage>
</organism>
<evidence type="ECO:0008006" key="4">
    <source>
        <dbReference type="Google" id="ProtNLM"/>
    </source>
</evidence>
<protein>
    <recommendedName>
        <fullName evidence="4">Nitrogen fixation protein FixH</fullName>
    </recommendedName>
</protein>
<feature type="transmembrane region" description="Helical" evidence="1">
    <location>
        <begin position="12"/>
        <end position="32"/>
    </location>
</feature>
<dbReference type="InterPro" id="IPR008620">
    <property type="entry name" value="FixH"/>
</dbReference>
<evidence type="ECO:0000256" key="1">
    <source>
        <dbReference type="SAM" id="Phobius"/>
    </source>
</evidence>
<sequence>MQQAWYKQFWPWFLIALPMAAVTASLYTFYLASSTNNDMVVESYYKKGKAINADLSLIEHAEQLGIKARVLPAPQGLVLSMDLPEAQKNQPLKIELAHKTLAKNDRSYVVTADASGRYRFGDDLNENGRWFLRISPMDDSWRLQEELQLPLYNVEHIDGK</sequence>
<evidence type="ECO:0000313" key="3">
    <source>
        <dbReference type="Proteomes" id="UP000651977"/>
    </source>
</evidence>